<dbReference type="PROSITE" id="PS00211">
    <property type="entry name" value="ABC_TRANSPORTER_1"/>
    <property type="match status" value="1"/>
</dbReference>
<comment type="caution">
    <text evidence="6">The sequence shown here is derived from an EMBL/GenBank/DDBJ whole genome shotgun (WGS) entry which is preliminary data.</text>
</comment>
<reference evidence="6 7" key="2">
    <citation type="submission" date="2018-12" db="EMBL/GenBank/DDBJ databases">
        <title>Simiduia agarivorans gen. nov., sp. nov., a marine, agarolytic bacterium isolated from shallow coastal water from Keelung, Taiwan.</title>
        <authorList>
            <person name="Shieh W.Y."/>
        </authorList>
    </citation>
    <scope>NUCLEOTIDE SEQUENCE [LARGE SCALE GENOMIC DNA]</scope>
    <source>
        <strain evidence="6 7">GTF-13</strain>
    </source>
</reference>
<dbReference type="InterPro" id="IPR003593">
    <property type="entry name" value="AAA+_ATPase"/>
</dbReference>
<dbReference type="PROSITE" id="PS50893">
    <property type="entry name" value="ABC_TRANSPORTER_2"/>
    <property type="match status" value="1"/>
</dbReference>
<dbReference type="Proteomes" id="UP000280792">
    <property type="component" value="Unassembled WGS sequence"/>
</dbReference>
<evidence type="ECO:0000256" key="4">
    <source>
        <dbReference type="ARBA" id="ARBA00038388"/>
    </source>
</evidence>
<dbReference type="PANTHER" id="PTHR42798:SF2">
    <property type="entry name" value="ABC TRANSPORTER ATP-BINDING PROTEIN MG467-RELATED"/>
    <property type="match status" value="1"/>
</dbReference>
<dbReference type="GO" id="GO:1902495">
    <property type="term" value="C:transmembrane transporter complex"/>
    <property type="evidence" value="ECO:0007669"/>
    <property type="project" value="UniProtKB-ARBA"/>
</dbReference>
<dbReference type="Gene3D" id="3.40.50.300">
    <property type="entry name" value="P-loop containing nucleotide triphosphate hydrolases"/>
    <property type="match status" value="1"/>
</dbReference>
<dbReference type="GO" id="GO:0016887">
    <property type="term" value="F:ATP hydrolysis activity"/>
    <property type="evidence" value="ECO:0007669"/>
    <property type="project" value="InterPro"/>
</dbReference>
<evidence type="ECO:0000256" key="3">
    <source>
        <dbReference type="ARBA" id="ARBA00022840"/>
    </source>
</evidence>
<dbReference type="InterPro" id="IPR017871">
    <property type="entry name" value="ABC_transporter-like_CS"/>
</dbReference>
<reference evidence="6 7" key="1">
    <citation type="submission" date="2018-08" db="EMBL/GenBank/DDBJ databases">
        <authorList>
            <person name="Khan S.A."/>
        </authorList>
    </citation>
    <scope>NUCLEOTIDE SEQUENCE [LARGE SCALE GENOMIC DNA]</scope>
    <source>
        <strain evidence="6 7">GTF-13</strain>
    </source>
</reference>
<dbReference type="Pfam" id="PF00005">
    <property type="entry name" value="ABC_tran"/>
    <property type="match status" value="1"/>
</dbReference>
<evidence type="ECO:0000256" key="1">
    <source>
        <dbReference type="ARBA" id="ARBA00022448"/>
    </source>
</evidence>
<accession>A0A3P3VRK9</accession>
<proteinExistence type="inferred from homology"/>
<keyword evidence="1" id="KW-0813">Transport</keyword>
<dbReference type="SMART" id="SM00382">
    <property type="entry name" value="AAA"/>
    <property type="match status" value="1"/>
</dbReference>
<dbReference type="InterPro" id="IPR003439">
    <property type="entry name" value="ABC_transporter-like_ATP-bd"/>
</dbReference>
<dbReference type="FunFam" id="3.40.50.300:FF:000032">
    <property type="entry name" value="Export ABC transporter ATP-binding protein"/>
    <property type="match status" value="1"/>
</dbReference>
<feature type="domain" description="ABC transporter" evidence="5">
    <location>
        <begin position="13"/>
        <end position="235"/>
    </location>
</feature>
<dbReference type="AlphaFoldDB" id="A0A3P3VRK9"/>
<keyword evidence="2" id="KW-0547">Nucleotide-binding</keyword>
<dbReference type="InterPro" id="IPR027417">
    <property type="entry name" value="P-loop_NTPase"/>
</dbReference>
<dbReference type="GO" id="GO:0022857">
    <property type="term" value="F:transmembrane transporter activity"/>
    <property type="evidence" value="ECO:0007669"/>
    <property type="project" value="UniProtKB-ARBA"/>
</dbReference>
<keyword evidence="7" id="KW-1185">Reference proteome</keyword>
<organism evidence="6 7">
    <name type="scientific">Aestuariirhabdus litorea</name>
    <dbReference type="NCBI Taxonomy" id="2528527"/>
    <lineage>
        <taxon>Bacteria</taxon>
        <taxon>Pseudomonadati</taxon>
        <taxon>Pseudomonadota</taxon>
        <taxon>Gammaproteobacteria</taxon>
        <taxon>Oceanospirillales</taxon>
        <taxon>Aestuariirhabdaceae</taxon>
        <taxon>Aestuariirhabdus</taxon>
    </lineage>
</organism>
<evidence type="ECO:0000313" key="6">
    <source>
        <dbReference type="EMBL" id="RRJ85375.1"/>
    </source>
</evidence>
<evidence type="ECO:0000259" key="5">
    <source>
        <dbReference type="PROSITE" id="PS50893"/>
    </source>
</evidence>
<evidence type="ECO:0000313" key="7">
    <source>
        <dbReference type="Proteomes" id="UP000280792"/>
    </source>
</evidence>
<gene>
    <name evidence="6" type="ORF">D0544_10065</name>
</gene>
<keyword evidence="3 6" id="KW-0067">ATP-binding</keyword>
<comment type="similarity">
    <text evidence="4">Belongs to the ABC transporter superfamily. Macrolide exporter (TC 3.A.1.122) family.</text>
</comment>
<dbReference type="PANTHER" id="PTHR42798">
    <property type="entry name" value="LIPOPROTEIN-RELEASING SYSTEM ATP-BINDING PROTEIN LOLD"/>
    <property type="match status" value="1"/>
</dbReference>
<protein>
    <submittedName>
        <fullName evidence="6">ATP-binding cassette domain-containing protein</fullName>
    </submittedName>
</protein>
<dbReference type="EMBL" id="QWEZ01000001">
    <property type="protein sequence ID" value="RRJ85375.1"/>
    <property type="molecule type" value="Genomic_DNA"/>
</dbReference>
<dbReference type="InterPro" id="IPR017911">
    <property type="entry name" value="MacB-like_ATP-bd"/>
</dbReference>
<name>A0A3P3VRK9_9GAMM</name>
<evidence type="ECO:0000256" key="2">
    <source>
        <dbReference type="ARBA" id="ARBA00022741"/>
    </source>
</evidence>
<dbReference type="RefSeq" id="WP_125015803.1">
    <property type="nucleotide sequence ID" value="NZ_QWEZ01000001.1"/>
</dbReference>
<sequence>MDKCTESPQPPAIILQEVTKRVTTAAGDLTILSPISLQIKCGESVAIVGVSGSGKSTLLGLMAGLDNPSSGTIELAGHRISSMTEDERARVRADNVGFVFQTFQLLASLTALENVMLPLELAGRDDAVDQAESLLERVGLERRLSHYPRQLSGGEQQRVAIARAFALRPDILFADEPTGNLDSATGERIIDLLFELNREQGATLVLVTHDKQLATRCERRLSLQQGALQTTGVEAS</sequence>
<dbReference type="SUPFAM" id="SSF52540">
    <property type="entry name" value="P-loop containing nucleoside triphosphate hydrolases"/>
    <property type="match status" value="1"/>
</dbReference>
<dbReference type="CDD" id="cd03255">
    <property type="entry name" value="ABC_MJ0796_LolCDE_FtsE"/>
    <property type="match status" value="1"/>
</dbReference>
<dbReference type="GO" id="GO:0005524">
    <property type="term" value="F:ATP binding"/>
    <property type="evidence" value="ECO:0007669"/>
    <property type="project" value="UniProtKB-KW"/>
</dbReference>